<evidence type="ECO:0000256" key="3">
    <source>
        <dbReference type="ARBA" id="ARBA00022448"/>
    </source>
</evidence>
<comment type="caution">
    <text evidence="19">The sequence shown here is derived from an EMBL/GenBank/DDBJ whole genome shotgun (WGS) entry which is preliminary data.</text>
</comment>
<dbReference type="GO" id="GO:0005524">
    <property type="term" value="F:ATP binding"/>
    <property type="evidence" value="ECO:0007669"/>
    <property type="project" value="UniProtKB-UniRule"/>
</dbReference>
<dbReference type="Gene3D" id="2.70.150.10">
    <property type="entry name" value="Calcium-transporting ATPase, cytoplasmic transduction domain A"/>
    <property type="match status" value="1"/>
</dbReference>
<evidence type="ECO:0000256" key="16">
    <source>
        <dbReference type="ARBA" id="ARBA00047424"/>
    </source>
</evidence>
<comment type="catalytic activity">
    <reaction evidence="16">
        <text>Cu(2+)(in) + ATP + H2O = Cu(2+)(out) + ADP + phosphate + H(+)</text>
        <dbReference type="Rhea" id="RHEA:10376"/>
        <dbReference type="ChEBI" id="CHEBI:15377"/>
        <dbReference type="ChEBI" id="CHEBI:15378"/>
        <dbReference type="ChEBI" id="CHEBI:29036"/>
        <dbReference type="ChEBI" id="CHEBI:30616"/>
        <dbReference type="ChEBI" id="CHEBI:43474"/>
        <dbReference type="ChEBI" id="CHEBI:456216"/>
        <dbReference type="EC" id="7.2.2.9"/>
    </reaction>
</comment>
<keyword evidence="20" id="KW-1185">Reference proteome</keyword>
<dbReference type="EMBL" id="AAQH01000001">
    <property type="protein sequence ID" value="EAT13712.1"/>
    <property type="molecule type" value="Genomic_DNA"/>
</dbReference>
<dbReference type="PROSITE" id="PS50846">
    <property type="entry name" value="HMA_2"/>
    <property type="match status" value="1"/>
</dbReference>
<feature type="transmembrane region" description="Helical" evidence="17">
    <location>
        <begin position="275"/>
        <end position="293"/>
    </location>
</feature>
<comment type="subcellular location">
    <subcellularLocation>
        <location evidence="1">Cell membrane</location>
        <topology evidence="1">Multi-pass membrane protein</topology>
    </subcellularLocation>
</comment>
<dbReference type="Pfam" id="PF00403">
    <property type="entry name" value="HMA"/>
    <property type="match status" value="1"/>
</dbReference>
<evidence type="ECO:0000256" key="17">
    <source>
        <dbReference type="RuleBase" id="RU362081"/>
    </source>
</evidence>
<dbReference type="SUPFAM" id="SSF56784">
    <property type="entry name" value="HAD-like"/>
    <property type="match status" value="1"/>
</dbReference>
<dbReference type="SUPFAM" id="SSF55008">
    <property type="entry name" value="HMA, heavy metal-associated domain"/>
    <property type="match status" value="1"/>
</dbReference>
<evidence type="ECO:0000256" key="15">
    <source>
        <dbReference type="ARBA" id="ARBA00038904"/>
    </source>
</evidence>
<dbReference type="FunFam" id="3.30.70.100:FF:000005">
    <property type="entry name" value="Copper-exporting P-type ATPase A"/>
    <property type="match status" value="1"/>
</dbReference>
<dbReference type="SFLD" id="SFLDF00027">
    <property type="entry name" value="p-type_atpase"/>
    <property type="match status" value="1"/>
</dbReference>
<dbReference type="InterPro" id="IPR023299">
    <property type="entry name" value="ATPase_P-typ_cyto_dom_N"/>
</dbReference>
<dbReference type="GO" id="GO:0016887">
    <property type="term" value="F:ATP hydrolysis activity"/>
    <property type="evidence" value="ECO:0007669"/>
    <property type="project" value="InterPro"/>
</dbReference>
<keyword evidence="8 17" id="KW-0547">Nucleotide-binding</keyword>
<dbReference type="InterPro" id="IPR036412">
    <property type="entry name" value="HAD-like_sf"/>
</dbReference>
<dbReference type="Proteomes" id="UP000004263">
    <property type="component" value="Unassembled WGS sequence"/>
</dbReference>
<reference evidence="19 20" key="1">
    <citation type="submission" date="2006-03" db="EMBL/GenBank/DDBJ databases">
        <authorList>
            <person name="Pinhassi J."/>
            <person name="Pedros-Alio C."/>
            <person name="Ferriera S."/>
            <person name="Johnson J."/>
            <person name="Kravitz S."/>
            <person name="Halpern A."/>
            <person name="Remington K."/>
            <person name="Beeson K."/>
            <person name="Tran B."/>
            <person name="Rogers Y.-H."/>
            <person name="Friedman R."/>
            <person name="Venter J.C."/>
        </authorList>
    </citation>
    <scope>NUCLEOTIDE SEQUENCE [LARGE SCALE GENOMIC DNA]</scope>
    <source>
        <strain evidence="19 20">RED65</strain>
    </source>
</reference>
<feature type="domain" description="HMA" evidence="18">
    <location>
        <begin position="94"/>
        <end position="160"/>
    </location>
</feature>
<dbReference type="PRINTS" id="PR00119">
    <property type="entry name" value="CATATPASE"/>
</dbReference>
<gene>
    <name evidence="19" type="ORF">RED65_09979</name>
</gene>
<dbReference type="Pfam" id="PF00122">
    <property type="entry name" value="E1-E2_ATPase"/>
    <property type="match status" value="1"/>
</dbReference>
<keyword evidence="9 17" id="KW-0067">ATP-binding</keyword>
<keyword evidence="10" id="KW-0460">Magnesium</keyword>
<dbReference type="InterPro" id="IPR008250">
    <property type="entry name" value="ATPase_P-typ_transduc_dom_A_sf"/>
</dbReference>
<dbReference type="NCBIfam" id="TIGR01511">
    <property type="entry name" value="ATPase-IB1_Cu"/>
    <property type="match status" value="1"/>
</dbReference>
<evidence type="ECO:0000313" key="20">
    <source>
        <dbReference type="Proteomes" id="UP000004263"/>
    </source>
</evidence>
<dbReference type="STRING" id="207949.RED65_09979"/>
<dbReference type="OrthoDB" id="9814270at2"/>
<dbReference type="HOGENOM" id="CLU_001771_0_3_6"/>
<feature type="transmembrane region" description="Helical" evidence="17">
    <location>
        <begin position="458"/>
        <end position="481"/>
    </location>
</feature>
<dbReference type="Pfam" id="PF00702">
    <property type="entry name" value="Hydrolase"/>
    <property type="match status" value="1"/>
</dbReference>
<dbReference type="InterPro" id="IPR027256">
    <property type="entry name" value="P-typ_ATPase_IB"/>
</dbReference>
<dbReference type="GO" id="GO:0005507">
    <property type="term" value="F:copper ion binding"/>
    <property type="evidence" value="ECO:0007669"/>
    <property type="project" value="TreeGrafter"/>
</dbReference>
<keyword evidence="6 17" id="KW-0812">Transmembrane</keyword>
<feature type="transmembrane region" description="Helical" evidence="17">
    <location>
        <begin position="780"/>
        <end position="798"/>
    </location>
</feature>
<dbReference type="GO" id="GO:0043682">
    <property type="term" value="F:P-type divalent copper transporter activity"/>
    <property type="evidence" value="ECO:0007669"/>
    <property type="project" value="UniProtKB-EC"/>
</dbReference>
<dbReference type="PANTHER" id="PTHR43520">
    <property type="entry name" value="ATP7, ISOFORM B"/>
    <property type="match status" value="1"/>
</dbReference>
<dbReference type="Pfam" id="PF12156">
    <property type="entry name" value="ATPase-cat_bd"/>
    <property type="match status" value="1"/>
</dbReference>
<dbReference type="SUPFAM" id="SSF81665">
    <property type="entry name" value="Calcium ATPase, transmembrane domain M"/>
    <property type="match status" value="1"/>
</dbReference>
<dbReference type="SFLD" id="SFLDS00003">
    <property type="entry name" value="Haloacid_Dehalogenase"/>
    <property type="match status" value="1"/>
</dbReference>
<keyword evidence="7 17" id="KW-0479">Metal-binding</keyword>
<dbReference type="GO" id="GO:0055070">
    <property type="term" value="P:copper ion homeostasis"/>
    <property type="evidence" value="ECO:0007669"/>
    <property type="project" value="TreeGrafter"/>
</dbReference>
<evidence type="ECO:0000256" key="6">
    <source>
        <dbReference type="ARBA" id="ARBA00022692"/>
    </source>
</evidence>
<keyword evidence="3" id="KW-0813">Transport</keyword>
<evidence type="ECO:0000256" key="2">
    <source>
        <dbReference type="ARBA" id="ARBA00006024"/>
    </source>
</evidence>
<dbReference type="PANTHER" id="PTHR43520:SF5">
    <property type="entry name" value="CATION-TRANSPORTING P-TYPE ATPASE-RELATED"/>
    <property type="match status" value="1"/>
</dbReference>
<feature type="transmembrane region" description="Helical" evidence="17">
    <location>
        <begin position="430"/>
        <end position="452"/>
    </location>
</feature>
<dbReference type="CDD" id="cd02079">
    <property type="entry name" value="P-type_ATPase_HM"/>
    <property type="match status" value="1"/>
</dbReference>
<feature type="transmembrane region" description="Helical" evidence="17">
    <location>
        <begin position="758"/>
        <end position="774"/>
    </location>
</feature>
<evidence type="ECO:0000313" key="19">
    <source>
        <dbReference type="EMBL" id="EAT13712.1"/>
    </source>
</evidence>
<keyword evidence="14 17" id="KW-0472">Membrane</keyword>
<dbReference type="InterPro" id="IPR001757">
    <property type="entry name" value="P_typ_ATPase"/>
</dbReference>
<dbReference type="FunFam" id="2.70.150.10:FF:000002">
    <property type="entry name" value="Copper-transporting ATPase 1, putative"/>
    <property type="match status" value="1"/>
</dbReference>
<evidence type="ECO:0000256" key="7">
    <source>
        <dbReference type="ARBA" id="ARBA00022723"/>
    </source>
</evidence>
<evidence type="ECO:0000256" key="13">
    <source>
        <dbReference type="ARBA" id="ARBA00023065"/>
    </source>
</evidence>
<dbReference type="GO" id="GO:0005886">
    <property type="term" value="C:plasma membrane"/>
    <property type="evidence" value="ECO:0007669"/>
    <property type="project" value="UniProtKB-SubCell"/>
</dbReference>
<keyword evidence="13" id="KW-0406">Ion transport</keyword>
<feature type="transmembrane region" description="Helical" evidence="17">
    <location>
        <begin position="213"/>
        <end position="235"/>
    </location>
</feature>
<feature type="transmembrane region" description="Helical" evidence="17">
    <location>
        <begin position="247"/>
        <end position="269"/>
    </location>
</feature>
<protein>
    <recommendedName>
        <fullName evidence="15">P-type Cu(2+) transporter</fullName>
        <ecNumber evidence="15">7.2.2.9</ecNumber>
    </recommendedName>
</protein>
<evidence type="ECO:0000256" key="14">
    <source>
        <dbReference type="ARBA" id="ARBA00023136"/>
    </source>
</evidence>
<dbReference type="InterPro" id="IPR021993">
    <property type="entry name" value="ATPase-cat-bd"/>
</dbReference>
<evidence type="ECO:0000256" key="5">
    <source>
        <dbReference type="ARBA" id="ARBA00022553"/>
    </source>
</evidence>
<keyword evidence="5" id="KW-0597">Phosphoprotein</keyword>
<dbReference type="SUPFAM" id="SSF81653">
    <property type="entry name" value="Calcium ATPase, transduction domain A"/>
    <property type="match status" value="1"/>
</dbReference>
<dbReference type="Gene3D" id="3.40.50.1000">
    <property type="entry name" value="HAD superfamily/HAD-like"/>
    <property type="match status" value="1"/>
</dbReference>
<dbReference type="EC" id="7.2.2.9" evidence="15"/>
<feature type="transmembrane region" description="Helical" evidence="17">
    <location>
        <begin position="182"/>
        <end position="201"/>
    </location>
</feature>
<dbReference type="NCBIfam" id="TIGR01512">
    <property type="entry name" value="ATPase-IB2_Cd"/>
    <property type="match status" value="1"/>
</dbReference>
<dbReference type="InterPro" id="IPR036163">
    <property type="entry name" value="HMA_dom_sf"/>
</dbReference>
<dbReference type="PRINTS" id="PR00943">
    <property type="entry name" value="CUATPASE"/>
</dbReference>
<evidence type="ECO:0000256" key="11">
    <source>
        <dbReference type="ARBA" id="ARBA00022967"/>
    </source>
</evidence>
<evidence type="ECO:0000256" key="10">
    <source>
        <dbReference type="ARBA" id="ARBA00022842"/>
    </source>
</evidence>
<sequence>MTDCFHCGQDVPKNIDLSVKINNQVQPMCCPGCQAVAQAIVDSGNESFYTYRTDLNETPEFTLGQLPPSVSEELALYDNPDVLKELGQQVESGQRIQLMIEGITCAACAWLIEQQLQRLPGVKEANLNLTQHRLSVTWEQNQTPLRQVIETIYSLGFKAQPFETDTFQQQLEEEQKRALRRVLLAGLGTMQAMMFAVPLYIGELAGILEKFELYFRFAGMAITTPVILISARPFFKGFIRDIKTKHLTMDVPVSIAIGGAFIASIYSTFVGGEEVYFDSVCMFTFFLLVGRYFETRARLRTGEAGNQLNNVLPRSVTRITTDDEKSEAVIPVNQLNIGDRIRVLPGATIAADGIIQTGHSSVDESIMTGEFLPIHKDTGDQVLAGSLNVENPIEIEVTALGDNTQLSTVMSLLDRAESEKPRMAIMADVIAQYFVGAVLILAAIVFTAWYFIDTDRAFWITLSVLVATCPCALSLATPTALTAATGALRKAGVLITRGHVLESLTQSKRIIFDKTGTLTLGQLSIESVSIAPETELDQTEALAIASALESHSQHPIANAFQALSLEKRYVAEDINMVVGQGIEGKVNGQLYRIGHQGFAAIDSELNPDEQRQQIFLSADDKAIARFVLSDQLRPGSQHAVSSLNQQGIITEMLSGDHSYQVEKIAKELKLQKAQGSISPQGKLDYLSGLNNQDHSIMVGDGINDVPVLARAPISIAVGSASDLAKTHADVILLNQNLKTIAQLLQHARKAKRIIRQNLSWALLYNTSVLPLAAAGLLPPWAAAIGMSASSLIVVFNALRLNSLAKL</sequence>
<keyword evidence="11" id="KW-1278">Translocase</keyword>
<dbReference type="SFLD" id="SFLDG00002">
    <property type="entry name" value="C1.7:_P-type_atpase_like"/>
    <property type="match status" value="1"/>
</dbReference>
<dbReference type="InterPro" id="IPR006121">
    <property type="entry name" value="HMA_dom"/>
</dbReference>
<comment type="similarity">
    <text evidence="2 17">Belongs to the cation transport ATPase (P-type) (TC 3.A.3) family. Type IB subfamily.</text>
</comment>
<dbReference type="CDD" id="cd00371">
    <property type="entry name" value="HMA"/>
    <property type="match status" value="1"/>
</dbReference>
<evidence type="ECO:0000256" key="12">
    <source>
        <dbReference type="ARBA" id="ARBA00022989"/>
    </source>
</evidence>
<dbReference type="PROSITE" id="PS00154">
    <property type="entry name" value="ATPASE_E1_E2"/>
    <property type="match status" value="1"/>
</dbReference>
<accession>Q1N680</accession>
<keyword evidence="12 17" id="KW-1133">Transmembrane helix</keyword>
<dbReference type="InterPro" id="IPR023298">
    <property type="entry name" value="ATPase_P-typ_TM_dom_sf"/>
</dbReference>
<dbReference type="NCBIfam" id="TIGR01525">
    <property type="entry name" value="ATPase-IB_hvy"/>
    <property type="match status" value="1"/>
</dbReference>
<dbReference type="AlphaFoldDB" id="Q1N680"/>
<dbReference type="RefSeq" id="WP_007017133.1">
    <property type="nucleotide sequence ID" value="NZ_CH724113.1"/>
</dbReference>
<evidence type="ECO:0000256" key="9">
    <source>
        <dbReference type="ARBA" id="ARBA00022840"/>
    </source>
</evidence>
<evidence type="ECO:0000259" key="18">
    <source>
        <dbReference type="PROSITE" id="PS50846"/>
    </source>
</evidence>
<evidence type="ECO:0000256" key="8">
    <source>
        <dbReference type="ARBA" id="ARBA00022741"/>
    </source>
</evidence>
<evidence type="ECO:0000256" key="1">
    <source>
        <dbReference type="ARBA" id="ARBA00004651"/>
    </source>
</evidence>
<dbReference type="InterPro" id="IPR018303">
    <property type="entry name" value="ATPase_P-typ_P_site"/>
</dbReference>
<evidence type="ECO:0000256" key="4">
    <source>
        <dbReference type="ARBA" id="ARBA00022475"/>
    </source>
</evidence>
<name>Q1N680_9GAMM</name>
<dbReference type="NCBIfam" id="TIGR01494">
    <property type="entry name" value="ATPase_P-type"/>
    <property type="match status" value="1"/>
</dbReference>
<dbReference type="InterPro" id="IPR059000">
    <property type="entry name" value="ATPase_P-type_domA"/>
</dbReference>
<keyword evidence="4 17" id="KW-1003">Cell membrane</keyword>
<proteinExistence type="inferred from homology"/>
<dbReference type="Gene3D" id="3.40.1110.10">
    <property type="entry name" value="Calcium-transporting ATPase, cytoplasmic domain N"/>
    <property type="match status" value="1"/>
</dbReference>
<dbReference type="InterPro" id="IPR044492">
    <property type="entry name" value="P_typ_ATPase_HD_dom"/>
</dbReference>
<dbReference type="InterPro" id="IPR023214">
    <property type="entry name" value="HAD_sf"/>
</dbReference>
<dbReference type="Gene3D" id="3.30.70.100">
    <property type="match status" value="1"/>
</dbReference>
<organism evidence="19 20">
    <name type="scientific">Bermanella marisrubri</name>
    <dbReference type="NCBI Taxonomy" id="207949"/>
    <lineage>
        <taxon>Bacteria</taxon>
        <taxon>Pseudomonadati</taxon>
        <taxon>Pseudomonadota</taxon>
        <taxon>Gammaproteobacteria</taxon>
        <taxon>Oceanospirillales</taxon>
        <taxon>Oceanospirillaceae</taxon>
        <taxon>Bermanella</taxon>
    </lineage>
</organism>